<dbReference type="InterPro" id="IPR000792">
    <property type="entry name" value="Tscrpt_reg_LuxR_C"/>
</dbReference>
<comment type="caution">
    <text evidence="6">The sequence shown here is derived from an EMBL/GenBank/DDBJ whole genome shotgun (WGS) entry which is preliminary data.</text>
</comment>
<dbReference type="EMBL" id="JAXAVU010000001">
    <property type="protein sequence ID" value="MDX8141380.1"/>
    <property type="molecule type" value="Genomic_DNA"/>
</dbReference>
<evidence type="ECO:0000256" key="2">
    <source>
        <dbReference type="ARBA" id="ARBA00023125"/>
    </source>
</evidence>
<reference evidence="6 7" key="2">
    <citation type="submission" date="2023-11" db="EMBL/GenBank/DDBJ databases">
        <authorList>
            <person name="Lara A.C."/>
            <person name="Chronakova A."/>
        </authorList>
    </citation>
    <scope>NUCLEOTIDE SEQUENCE [LARGE SCALE GENOMIC DNA]</scope>
    <source>
        <strain evidence="6 7">BCCO 10_0061</strain>
    </source>
</reference>
<dbReference type="Gene3D" id="3.40.50.2300">
    <property type="match status" value="1"/>
</dbReference>
<protein>
    <submittedName>
        <fullName evidence="6">LuxR C-terminal-related transcriptional regulator</fullName>
    </submittedName>
</protein>
<dbReference type="PANTHER" id="PTHR44688">
    <property type="entry name" value="DNA-BINDING TRANSCRIPTIONAL ACTIVATOR DEVR_DOSR"/>
    <property type="match status" value="1"/>
</dbReference>
<dbReference type="PRINTS" id="PR00038">
    <property type="entry name" value="HTHLUXR"/>
</dbReference>
<dbReference type="SUPFAM" id="SSF46894">
    <property type="entry name" value="C-terminal effector domain of the bipartite response regulators"/>
    <property type="match status" value="1"/>
</dbReference>
<feature type="region of interest" description="Disordered" evidence="4">
    <location>
        <begin position="1"/>
        <end position="21"/>
    </location>
</feature>
<dbReference type="Proteomes" id="UP001285352">
    <property type="component" value="Unassembled WGS sequence"/>
</dbReference>
<dbReference type="InterPro" id="IPR016032">
    <property type="entry name" value="Sig_transdc_resp-reg_C-effctor"/>
</dbReference>
<evidence type="ECO:0000256" key="1">
    <source>
        <dbReference type="ARBA" id="ARBA00023015"/>
    </source>
</evidence>
<dbReference type="CDD" id="cd06170">
    <property type="entry name" value="LuxR_C_like"/>
    <property type="match status" value="1"/>
</dbReference>
<accession>A0ABU4URP5</accession>
<dbReference type="SMART" id="SM00421">
    <property type="entry name" value="HTH_LUXR"/>
    <property type="match status" value="1"/>
</dbReference>
<sequence>MNVPRIVDTTSCGASTGGAHGESADRVSVAWLSTGPDPAAALQHALRASPELKLLAEMDRPIADVVLAVADVVDDLFVDALAAIPEEATNPEQRIVLMSGPLQRRHLPRVFGAGVVCALAYRDATPRRIARAIFACRNGQAVLPGQLTRWLLDEIRFVQRDLLVSQDLAPGGLTTREVEVLRYVAQGDETAEVAAKLSYSERTIKKILQDLLTRLRLQNRAHAVSYAMRVGAI</sequence>
<dbReference type="RefSeq" id="WP_319973679.1">
    <property type="nucleotide sequence ID" value="NZ_JAXAVU010000001.1"/>
</dbReference>
<evidence type="ECO:0000259" key="5">
    <source>
        <dbReference type="PROSITE" id="PS50043"/>
    </source>
</evidence>
<proteinExistence type="predicted"/>
<dbReference type="PANTHER" id="PTHR44688:SF16">
    <property type="entry name" value="DNA-BINDING TRANSCRIPTIONAL ACTIVATOR DEVR_DOSR"/>
    <property type="match status" value="1"/>
</dbReference>
<name>A0ABU4URP5_9PSEU</name>
<keyword evidence="7" id="KW-1185">Reference proteome</keyword>
<keyword evidence="2" id="KW-0238">DNA-binding</keyword>
<evidence type="ECO:0000256" key="4">
    <source>
        <dbReference type="SAM" id="MobiDB-lite"/>
    </source>
</evidence>
<evidence type="ECO:0000313" key="7">
    <source>
        <dbReference type="Proteomes" id="UP001285352"/>
    </source>
</evidence>
<keyword evidence="3" id="KW-0804">Transcription</keyword>
<gene>
    <name evidence="6" type="ORF">SK854_04595</name>
</gene>
<reference evidence="6 7" key="1">
    <citation type="submission" date="2023-11" db="EMBL/GenBank/DDBJ databases">
        <title>Lentzea sokolovensis, sp. nov., Lentzea kristufkii, sp. nov., and Lentzea miocenensis, sp. nov., rare actinobacteria from Sokolov Coal Basin, Miocene lacustrine sediment, Czech Republic.</title>
        <authorList>
            <person name="Lara A."/>
            <person name="Kotroba L."/>
            <person name="Nouioui I."/>
            <person name="Neumann-Schaal M."/>
            <person name="Mast Y."/>
            <person name="Chronakova A."/>
        </authorList>
    </citation>
    <scope>NUCLEOTIDE SEQUENCE [LARGE SCALE GENOMIC DNA]</scope>
    <source>
        <strain evidence="6 7">BCCO 10_0061</strain>
    </source>
</reference>
<evidence type="ECO:0000313" key="6">
    <source>
        <dbReference type="EMBL" id="MDX8141380.1"/>
    </source>
</evidence>
<organism evidence="6 7">
    <name type="scientific">Lentzea sokolovensis</name>
    <dbReference type="NCBI Taxonomy" id="3095429"/>
    <lineage>
        <taxon>Bacteria</taxon>
        <taxon>Bacillati</taxon>
        <taxon>Actinomycetota</taxon>
        <taxon>Actinomycetes</taxon>
        <taxon>Pseudonocardiales</taxon>
        <taxon>Pseudonocardiaceae</taxon>
        <taxon>Lentzea</taxon>
    </lineage>
</organism>
<keyword evidence="1" id="KW-0805">Transcription regulation</keyword>
<evidence type="ECO:0000256" key="3">
    <source>
        <dbReference type="ARBA" id="ARBA00023163"/>
    </source>
</evidence>
<feature type="domain" description="HTH luxR-type" evidence="5">
    <location>
        <begin position="164"/>
        <end position="231"/>
    </location>
</feature>
<dbReference type="PROSITE" id="PS50043">
    <property type="entry name" value="HTH_LUXR_2"/>
    <property type="match status" value="1"/>
</dbReference>
<dbReference type="Pfam" id="PF00196">
    <property type="entry name" value="GerE"/>
    <property type="match status" value="1"/>
</dbReference>